<name>A0ABW6LPE4_9ACTN</name>
<comment type="caution">
    <text evidence="1">The sequence shown here is derived from an EMBL/GenBank/DDBJ whole genome shotgun (WGS) entry which is preliminary data.</text>
</comment>
<evidence type="ECO:0000313" key="1">
    <source>
        <dbReference type="EMBL" id="MFE9229447.1"/>
    </source>
</evidence>
<evidence type="ECO:0000313" key="2">
    <source>
        <dbReference type="Proteomes" id="UP001601288"/>
    </source>
</evidence>
<keyword evidence="2" id="KW-1185">Reference proteome</keyword>
<gene>
    <name evidence="1" type="ORF">ACFYM3_33590</name>
</gene>
<reference evidence="1 2" key="1">
    <citation type="submission" date="2024-10" db="EMBL/GenBank/DDBJ databases">
        <title>The Natural Products Discovery Center: Release of the First 8490 Sequenced Strains for Exploring Actinobacteria Biosynthetic Diversity.</title>
        <authorList>
            <person name="Kalkreuter E."/>
            <person name="Kautsar S.A."/>
            <person name="Yang D."/>
            <person name="Bader C.D."/>
            <person name="Teijaro C.N."/>
            <person name="Fluegel L."/>
            <person name="Davis C.M."/>
            <person name="Simpson J.R."/>
            <person name="Lauterbach L."/>
            <person name="Steele A.D."/>
            <person name="Gui C."/>
            <person name="Meng S."/>
            <person name="Li G."/>
            <person name="Viehrig K."/>
            <person name="Ye F."/>
            <person name="Su P."/>
            <person name="Kiefer A.F."/>
            <person name="Nichols A."/>
            <person name="Cepeda A.J."/>
            <person name="Yan W."/>
            <person name="Fan B."/>
            <person name="Jiang Y."/>
            <person name="Adhikari A."/>
            <person name="Zheng C.-J."/>
            <person name="Schuster L."/>
            <person name="Cowan T.M."/>
            <person name="Smanski M.J."/>
            <person name="Chevrette M.G."/>
            <person name="De Carvalho L.P.S."/>
            <person name="Shen B."/>
        </authorList>
    </citation>
    <scope>NUCLEOTIDE SEQUENCE [LARGE SCALE GENOMIC DNA]</scope>
    <source>
        <strain evidence="1 2">NPDC007066</strain>
    </source>
</reference>
<dbReference type="Gene3D" id="3.30.470.20">
    <property type="entry name" value="ATP-grasp fold, B domain"/>
    <property type="match status" value="1"/>
</dbReference>
<dbReference type="Proteomes" id="UP001601288">
    <property type="component" value="Unassembled WGS sequence"/>
</dbReference>
<organism evidence="1 2">
    <name type="scientific">Streptomyces massasporeus</name>
    <dbReference type="NCBI Taxonomy" id="67324"/>
    <lineage>
        <taxon>Bacteria</taxon>
        <taxon>Bacillati</taxon>
        <taxon>Actinomycetota</taxon>
        <taxon>Actinomycetes</taxon>
        <taxon>Kitasatosporales</taxon>
        <taxon>Streptomycetaceae</taxon>
        <taxon>Streptomyces</taxon>
    </lineage>
</organism>
<accession>A0ABW6LPE4</accession>
<protein>
    <submittedName>
        <fullName evidence="1">Uncharacterized protein</fullName>
    </submittedName>
</protein>
<sequence>MLTTASRSKALQNATVADGDSALALDLTVVESPAALDDHLKAATSIVVVRPDISAETGSALYHRPGAPLGEEATAHLWNRAGDRVVAHPFVPGTPHFANGVVHRGRFVLTDCWRCFTLEEGPRTLLTSVINLSPANPLLTRLTTGLEPLVKAAGMDDGPVHFELVVGRDTLKVIKWAARPGGSPLPELCSLLGIPGQAGALTTGRPVALADAGDIGFVSDYSFIVRTHGRLVEITGLSDLLGRPSYVAPERIPEVGVRLTPSVNEDPVMTLWLRHEDEATLLEDIDHYQLRNREGVFVLSDGAVPSRAPDH</sequence>
<dbReference type="EMBL" id="JBIAFP010000025">
    <property type="protein sequence ID" value="MFE9229447.1"/>
    <property type="molecule type" value="Genomic_DNA"/>
</dbReference>
<proteinExistence type="predicted"/>
<dbReference type="RefSeq" id="WP_358286167.1">
    <property type="nucleotide sequence ID" value="NZ_JBEYGJ010000025.1"/>
</dbReference>